<comment type="similarity">
    <text evidence="1">Belongs to the short-chain dehydrogenases/reductases (SDR) family.</text>
</comment>
<dbReference type="KEGG" id="vgo:GJW-30_1_03967"/>
<dbReference type="PROSITE" id="PS00061">
    <property type="entry name" value="ADH_SHORT"/>
    <property type="match status" value="1"/>
</dbReference>
<proteinExistence type="inferred from homology"/>
<keyword evidence="5" id="KW-1185">Reference proteome</keyword>
<reference evidence="4 5" key="1">
    <citation type="submission" date="2015-08" db="EMBL/GenBank/DDBJ databases">
        <title>Investigation of the bacterial diversity of lava forest soil.</title>
        <authorList>
            <person name="Lee J.S."/>
        </authorList>
    </citation>
    <scope>NUCLEOTIDE SEQUENCE [LARGE SCALE GENOMIC DNA]</scope>
    <source>
        <strain evidence="4 5">GJW-30</strain>
    </source>
</reference>
<dbReference type="Proteomes" id="UP000236884">
    <property type="component" value="Chromosome"/>
</dbReference>
<dbReference type="FunFam" id="3.40.50.720:FF:000084">
    <property type="entry name" value="Short-chain dehydrogenase reductase"/>
    <property type="match status" value="1"/>
</dbReference>
<gene>
    <name evidence="4" type="primary">rhlG</name>
    <name evidence="4" type="ORF">GJW-30_1_03967</name>
</gene>
<evidence type="ECO:0000313" key="5">
    <source>
        <dbReference type="Proteomes" id="UP000236884"/>
    </source>
</evidence>
<sequence>MKIEELFSVRGKVVLVTGGSRGLGEMMARAYVENGAKVYISARNADACEHLAKELSQHGECIALPADLSTMDGVETLAKALEGREKKLDILVNNAGASWGATFAEFPEKGWDKVMDLNVKSVFFLTQRLLSLLEASAKPDSYARVINIGSIEGIRTTHLEAYSYAASKAGVNHLTRLMAKFLAPKFIAVNAIAPGYFPSKMTAGLDEEDAKETVDASPMKRQGRPTDMAGIALYLSSKASDFVCGAVIPVDGGLATTA</sequence>
<evidence type="ECO:0000256" key="1">
    <source>
        <dbReference type="ARBA" id="ARBA00006484"/>
    </source>
</evidence>
<dbReference type="InterPro" id="IPR036291">
    <property type="entry name" value="NAD(P)-bd_dom_sf"/>
</dbReference>
<dbReference type="RefSeq" id="WP_096358945.1">
    <property type="nucleotide sequence ID" value="NZ_AP014946.1"/>
</dbReference>
<dbReference type="GO" id="GO:0004316">
    <property type="term" value="F:3-oxoacyl-[acyl-carrier-protein] reductase (NADPH) activity"/>
    <property type="evidence" value="ECO:0007669"/>
    <property type="project" value="UniProtKB-EC"/>
</dbReference>
<dbReference type="InterPro" id="IPR002347">
    <property type="entry name" value="SDR_fam"/>
</dbReference>
<protein>
    <submittedName>
        <fullName evidence="4">Rhamnolipids biosynthesis 3-oxoacyl-[acyl-carrier-protein] reductase</fullName>
        <ecNumber evidence="4">1.1.1.100</ecNumber>
    </submittedName>
</protein>
<dbReference type="SUPFAM" id="SSF51735">
    <property type="entry name" value="NAD(P)-binding Rossmann-fold domains"/>
    <property type="match status" value="1"/>
</dbReference>
<dbReference type="PANTHER" id="PTHR43618">
    <property type="entry name" value="7-ALPHA-HYDROXYSTEROID DEHYDROGENASE"/>
    <property type="match status" value="1"/>
</dbReference>
<dbReference type="OrthoDB" id="286404at2"/>
<evidence type="ECO:0000313" key="4">
    <source>
        <dbReference type="EMBL" id="BAT61410.1"/>
    </source>
</evidence>
<dbReference type="Gene3D" id="3.40.50.720">
    <property type="entry name" value="NAD(P)-binding Rossmann-like Domain"/>
    <property type="match status" value="1"/>
</dbReference>
<dbReference type="AlphaFoldDB" id="A0A0S3PZR9"/>
<evidence type="ECO:0000256" key="2">
    <source>
        <dbReference type="ARBA" id="ARBA00022857"/>
    </source>
</evidence>
<dbReference type="InterPro" id="IPR020904">
    <property type="entry name" value="Sc_DH/Rdtase_CS"/>
</dbReference>
<keyword evidence="3 4" id="KW-0560">Oxidoreductase</keyword>
<dbReference type="InterPro" id="IPR052178">
    <property type="entry name" value="Sec_Metab_Biosynth_SDR"/>
</dbReference>
<dbReference type="PANTHER" id="PTHR43618:SF8">
    <property type="entry name" value="7ALPHA-HYDROXYSTEROID DEHYDROGENASE"/>
    <property type="match status" value="1"/>
</dbReference>
<dbReference type="Pfam" id="PF13561">
    <property type="entry name" value="adh_short_C2"/>
    <property type="match status" value="1"/>
</dbReference>
<dbReference type="EC" id="1.1.1.100" evidence="4"/>
<evidence type="ECO:0000256" key="3">
    <source>
        <dbReference type="ARBA" id="ARBA00023002"/>
    </source>
</evidence>
<dbReference type="PRINTS" id="PR00081">
    <property type="entry name" value="GDHRDH"/>
</dbReference>
<accession>A0A0S3PZR9</accession>
<keyword evidence="2" id="KW-0521">NADP</keyword>
<organism evidence="4 5">
    <name type="scientific">Variibacter gotjawalensis</name>
    <dbReference type="NCBI Taxonomy" id="1333996"/>
    <lineage>
        <taxon>Bacteria</taxon>
        <taxon>Pseudomonadati</taxon>
        <taxon>Pseudomonadota</taxon>
        <taxon>Alphaproteobacteria</taxon>
        <taxon>Hyphomicrobiales</taxon>
        <taxon>Nitrobacteraceae</taxon>
        <taxon>Variibacter</taxon>
    </lineage>
</organism>
<name>A0A0S3PZR9_9BRAD</name>
<dbReference type="EMBL" id="AP014946">
    <property type="protein sequence ID" value="BAT61410.1"/>
    <property type="molecule type" value="Genomic_DNA"/>
</dbReference>
<dbReference type="PRINTS" id="PR00080">
    <property type="entry name" value="SDRFAMILY"/>
</dbReference>